<organism evidence="1 2">
    <name type="scientific">Blattamonas nauphoetae</name>
    <dbReference type="NCBI Taxonomy" id="2049346"/>
    <lineage>
        <taxon>Eukaryota</taxon>
        <taxon>Metamonada</taxon>
        <taxon>Preaxostyla</taxon>
        <taxon>Oxymonadida</taxon>
        <taxon>Blattamonas</taxon>
    </lineage>
</organism>
<reference evidence="1 2" key="1">
    <citation type="journal article" date="2022" name="bioRxiv">
        <title>Genomics of Preaxostyla Flagellates Illuminates Evolutionary Transitions and the Path Towards Mitochondrial Loss.</title>
        <authorList>
            <person name="Novak L.V.F."/>
            <person name="Treitli S.C."/>
            <person name="Pyrih J."/>
            <person name="Halakuc P."/>
            <person name="Pipaliya S.V."/>
            <person name="Vacek V."/>
            <person name="Brzon O."/>
            <person name="Soukal P."/>
            <person name="Eme L."/>
            <person name="Dacks J.B."/>
            <person name="Karnkowska A."/>
            <person name="Elias M."/>
            <person name="Hampl V."/>
        </authorList>
    </citation>
    <scope>NUCLEOTIDE SEQUENCE [LARGE SCALE GENOMIC DNA]</scope>
    <source>
        <strain evidence="1">NAU3</strain>
        <tissue evidence="1">Gut</tissue>
    </source>
</reference>
<gene>
    <name evidence="1" type="ORF">BLNAU_14579</name>
</gene>
<accession>A0ABQ9XES1</accession>
<evidence type="ECO:0000313" key="2">
    <source>
        <dbReference type="Proteomes" id="UP001281761"/>
    </source>
</evidence>
<proteinExistence type="predicted"/>
<dbReference type="EMBL" id="JARBJD010000135">
    <property type="protein sequence ID" value="KAK2950461.1"/>
    <property type="molecule type" value="Genomic_DNA"/>
</dbReference>
<keyword evidence="2" id="KW-1185">Reference proteome</keyword>
<dbReference type="Proteomes" id="UP001281761">
    <property type="component" value="Unassembled WGS sequence"/>
</dbReference>
<name>A0ABQ9XES1_9EUKA</name>
<comment type="caution">
    <text evidence="1">The sequence shown here is derived from an EMBL/GenBank/DDBJ whole genome shotgun (WGS) entry which is preliminary data.</text>
</comment>
<sequence length="330" mass="37618">MDCSPFLNWSEDPDETVEEKAVVFRSLVATLKLQPALEVSLEAKAVRFLESVCPDDEESADAFLTSLGQTPGESSTDFVQSIVVLLSSASQVIISTSMKMLDSLIGWCSTNQKLAPVEADLIPQMVINLNPQSLSFSEAVDVSIQLLNIINHSLWLATPDGLEVLEIEDDDEQQAVHKTVLKQVLSHSEKYIWHLCVNRLSIIDIDQSTNFLKLLAGLLRISPSYQSTMNFVLHMPVFLTITSCLTFFKDDFHIRSFLYRMMDLQREWDSTRGEVRRWWKTVSRMLRMEGIEDVLEERRLNDKNESSGRLIVAYSIQWNNLQGMNLPWRG</sequence>
<protein>
    <submittedName>
        <fullName evidence="1">Uncharacterized protein</fullName>
    </submittedName>
</protein>
<evidence type="ECO:0000313" key="1">
    <source>
        <dbReference type="EMBL" id="KAK2950461.1"/>
    </source>
</evidence>